<proteinExistence type="predicted"/>
<evidence type="ECO:0000313" key="2">
    <source>
        <dbReference type="EMBL" id="KRM71653.1"/>
    </source>
</evidence>
<accession>A0A0R2AXZ6</accession>
<keyword evidence="3" id="KW-1185">Reference proteome</keyword>
<name>A0A0R2AXZ6_9LACO</name>
<dbReference type="Proteomes" id="UP000051672">
    <property type="component" value="Unassembled WGS sequence"/>
</dbReference>
<dbReference type="EMBL" id="AYZQ01000003">
    <property type="protein sequence ID" value="KRM71653.1"/>
    <property type="molecule type" value="Genomic_DNA"/>
</dbReference>
<evidence type="ECO:0000256" key="1">
    <source>
        <dbReference type="SAM" id="Phobius"/>
    </source>
</evidence>
<gene>
    <name evidence="2" type="ORF">FC34_GL001310</name>
</gene>
<dbReference type="AlphaFoldDB" id="A0A0R2AXZ6"/>
<keyword evidence="1" id="KW-1133">Transmembrane helix</keyword>
<comment type="caution">
    <text evidence="2">The sequence shown here is derived from an EMBL/GenBank/DDBJ whole genome shotgun (WGS) entry which is preliminary data.</text>
</comment>
<protein>
    <submittedName>
        <fullName evidence="2">Uncharacterized protein</fullName>
    </submittedName>
</protein>
<evidence type="ECO:0000313" key="3">
    <source>
        <dbReference type="Proteomes" id="UP000051672"/>
    </source>
</evidence>
<dbReference type="RefSeq" id="WP_057894604.1">
    <property type="nucleotide sequence ID" value="NZ_AYZQ01000003.1"/>
</dbReference>
<organism evidence="2 3">
    <name type="scientific">Lacticaseibacillus brantae DSM 23927</name>
    <dbReference type="NCBI Taxonomy" id="1423727"/>
    <lineage>
        <taxon>Bacteria</taxon>
        <taxon>Bacillati</taxon>
        <taxon>Bacillota</taxon>
        <taxon>Bacilli</taxon>
        <taxon>Lactobacillales</taxon>
        <taxon>Lactobacillaceae</taxon>
        <taxon>Lacticaseibacillus</taxon>
    </lineage>
</organism>
<sequence length="65" mass="7222">MKFWGGILFLILAVWQGYATFNAWRAPQQSDKQQSTTTSPLNLASGALMSLVFLVLGILIVTHRI</sequence>
<reference evidence="2 3" key="1">
    <citation type="journal article" date="2015" name="Genome Announc.">
        <title>Expanding the biotechnology potential of lactobacilli through comparative genomics of 213 strains and associated genera.</title>
        <authorList>
            <person name="Sun Z."/>
            <person name="Harris H.M."/>
            <person name="McCann A."/>
            <person name="Guo C."/>
            <person name="Argimon S."/>
            <person name="Zhang W."/>
            <person name="Yang X."/>
            <person name="Jeffery I.B."/>
            <person name="Cooney J.C."/>
            <person name="Kagawa T.F."/>
            <person name="Liu W."/>
            <person name="Song Y."/>
            <person name="Salvetti E."/>
            <person name="Wrobel A."/>
            <person name="Rasinkangas P."/>
            <person name="Parkhill J."/>
            <person name="Rea M.C."/>
            <person name="O'Sullivan O."/>
            <person name="Ritari J."/>
            <person name="Douillard F.P."/>
            <person name="Paul Ross R."/>
            <person name="Yang R."/>
            <person name="Briner A.E."/>
            <person name="Felis G.E."/>
            <person name="de Vos W.M."/>
            <person name="Barrangou R."/>
            <person name="Klaenhammer T.R."/>
            <person name="Caufield P.W."/>
            <person name="Cui Y."/>
            <person name="Zhang H."/>
            <person name="O'Toole P.W."/>
        </authorList>
    </citation>
    <scope>NUCLEOTIDE SEQUENCE [LARGE SCALE GENOMIC DNA]</scope>
    <source>
        <strain evidence="2 3">DSM 23927</strain>
    </source>
</reference>
<dbReference type="PATRIC" id="fig|1423727.3.peg.1330"/>
<keyword evidence="1" id="KW-0812">Transmembrane</keyword>
<keyword evidence="1" id="KW-0472">Membrane</keyword>
<feature type="transmembrane region" description="Helical" evidence="1">
    <location>
        <begin position="43"/>
        <end position="62"/>
    </location>
</feature>